<feature type="domain" description="MYND-type" evidence="5">
    <location>
        <begin position="24"/>
        <end position="62"/>
    </location>
</feature>
<dbReference type="Pfam" id="PF20179">
    <property type="entry name" value="MSS51_C"/>
    <property type="match status" value="1"/>
</dbReference>
<keyword evidence="3" id="KW-0862">Zinc</keyword>
<keyword evidence="2 4" id="KW-0863">Zinc-finger</keyword>
<evidence type="ECO:0000256" key="1">
    <source>
        <dbReference type="ARBA" id="ARBA00022723"/>
    </source>
</evidence>
<dbReference type="STRING" id="27342.A0A0H2RGA7"/>
<dbReference type="PROSITE" id="PS01360">
    <property type="entry name" value="ZF_MYND_1"/>
    <property type="match status" value="1"/>
</dbReference>
<dbReference type="InterPro" id="IPR002893">
    <property type="entry name" value="Znf_MYND"/>
</dbReference>
<dbReference type="PROSITE" id="PS50865">
    <property type="entry name" value="ZF_MYND_2"/>
    <property type="match status" value="1"/>
</dbReference>
<name>A0A0H2RGA7_9AGAM</name>
<evidence type="ECO:0000313" key="7">
    <source>
        <dbReference type="Proteomes" id="UP000053477"/>
    </source>
</evidence>
<dbReference type="SUPFAM" id="SSF144232">
    <property type="entry name" value="HIT/MYND zinc finger-like"/>
    <property type="match status" value="1"/>
</dbReference>
<proteinExistence type="predicted"/>
<dbReference type="InterPro" id="IPR046824">
    <property type="entry name" value="Mss51-like_C"/>
</dbReference>
<evidence type="ECO:0000313" key="6">
    <source>
        <dbReference type="EMBL" id="KLO10592.1"/>
    </source>
</evidence>
<dbReference type="AlphaFoldDB" id="A0A0H2RGA7"/>
<keyword evidence="7" id="KW-1185">Reference proteome</keyword>
<evidence type="ECO:0000256" key="4">
    <source>
        <dbReference type="PROSITE-ProRule" id="PRU00134"/>
    </source>
</evidence>
<keyword evidence="1" id="KW-0479">Metal-binding</keyword>
<protein>
    <recommendedName>
        <fullName evidence="5">MYND-type domain-containing protein</fullName>
    </recommendedName>
</protein>
<organism evidence="6 7">
    <name type="scientific">Schizopora paradoxa</name>
    <dbReference type="NCBI Taxonomy" id="27342"/>
    <lineage>
        <taxon>Eukaryota</taxon>
        <taxon>Fungi</taxon>
        <taxon>Dikarya</taxon>
        <taxon>Basidiomycota</taxon>
        <taxon>Agaricomycotina</taxon>
        <taxon>Agaricomycetes</taxon>
        <taxon>Hymenochaetales</taxon>
        <taxon>Schizoporaceae</taxon>
        <taxon>Schizopora</taxon>
    </lineage>
</organism>
<dbReference type="InParanoid" id="A0A0H2RGA7"/>
<accession>A0A0H2RGA7</accession>
<dbReference type="EMBL" id="KQ086022">
    <property type="protein sequence ID" value="KLO10592.1"/>
    <property type="molecule type" value="Genomic_DNA"/>
</dbReference>
<dbReference type="GO" id="GO:0008270">
    <property type="term" value="F:zinc ion binding"/>
    <property type="evidence" value="ECO:0007669"/>
    <property type="project" value="UniProtKB-KW"/>
</dbReference>
<dbReference type="PANTHER" id="PTHR28069">
    <property type="entry name" value="GH20023P"/>
    <property type="match status" value="1"/>
</dbReference>
<evidence type="ECO:0000259" key="5">
    <source>
        <dbReference type="PROSITE" id="PS50865"/>
    </source>
</evidence>
<reference evidence="6 7" key="1">
    <citation type="submission" date="2015-04" db="EMBL/GenBank/DDBJ databases">
        <title>Complete genome sequence of Schizopora paradoxa KUC8140, a cosmopolitan wood degrader in East Asia.</title>
        <authorList>
            <consortium name="DOE Joint Genome Institute"/>
            <person name="Min B."/>
            <person name="Park H."/>
            <person name="Jang Y."/>
            <person name="Kim J.-J."/>
            <person name="Kim K.H."/>
            <person name="Pangilinan J."/>
            <person name="Lipzen A."/>
            <person name="Riley R."/>
            <person name="Grigoriev I.V."/>
            <person name="Spatafora J.W."/>
            <person name="Choi I.-G."/>
        </authorList>
    </citation>
    <scope>NUCLEOTIDE SEQUENCE [LARGE SCALE GENOMIC DNA]</scope>
    <source>
        <strain evidence="6 7">KUC8140</strain>
    </source>
</reference>
<sequence>MNGVSIFTIDQAKRSILAILGTACFVCQKVPDELLRCQQCKRLSYCSDACKSSDLASHEKICLPLQRAPLSTPSHKRRMVFGRGDTPYDLEPEVFLLFAEEEKVFMQMVGDDYSRAHRDLLLYEPRCAVCLKSADDMRNLYDSTYTSLLHCPDCRAAFVCSEDHRAEYRDEHYKSLEDGKLTECELNQRAYEDSVEIITQGWTKSETLWFPMRRKIEYSPLPSSWDEWFADPINICPSDSSPVLNRIRTKQLSIPLTILYGMELFDKAAGDLPSLSSRIELEIAVIGAMEYELHYGGLAYFEEILHSLPRLRRLTLRFIGPQVNRGLVKPDGKNQEVLKWVPCALCHEKGIQFVHSIHAVLFHDYVKKGTAVAAEDGGPAFKWPDLAVVFNSGMGLNHYKRSDWSPTLEVLAENGVPTLCTSFLEREAEEDENYLTNHRCNIVIKRHKNPWRSEVLTKMVLMRKHFFTYNGFVQGFRGLVEGKGARPGLLIDEEKMLDILQQLVLATQIYGVGKS</sequence>
<evidence type="ECO:0000256" key="3">
    <source>
        <dbReference type="ARBA" id="ARBA00022833"/>
    </source>
</evidence>
<dbReference type="Gene3D" id="6.10.140.2220">
    <property type="match status" value="1"/>
</dbReference>
<gene>
    <name evidence="6" type="ORF">SCHPADRAFT_510358</name>
</gene>
<evidence type="ECO:0000256" key="2">
    <source>
        <dbReference type="ARBA" id="ARBA00022771"/>
    </source>
</evidence>
<dbReference type="OrthoDB" id="432970at2759"/>
<dbReference type="Pfam" id="PF01753">
    <property type="entry name" value="zf-MYND"/>
    <property type="match status" value="1"/>
</dbReference>
<dbReference type="Proteomes" id="UP000053477">
    <property type="component" value="Unassembled WGS sequence"/>
</dbReference>